<dbReference type="InParanoid" id="A0A2N3N8A4"/>
<dbReference type="EMBL" id="NLAX01000094">
    <property type="protein sequence ID" value="PKS08658.1"/>
    <property type="molecule type" value="Genomic_DNA"/>
</dbReference>
<evidence type="ECO:0000313" key="2">
    <source>
        <dbReference type="EMBL" id="PKS08658.1"/>
    </source>
</evidence>
<reference evidence="2 3" key="1">
    <citation type="journal article" date="2017" name="G3 (Bethesda)">
        <title>First Draft Genome Sequence of the Pathogenic Fungus Lomentospora prolificans (Formerly Scedosporium prolificans).</title>
        <authorList>
            <person name="Luo R."/>
            <person name="Zimin A."/>
            <person name="Workman R."/>
            <person name="Fan Y."/>
            <person name="Pertea G."/>
            <person name="Grossman N."/>
            <person name="Wear M.P."/>
            <person name="Jia B."/>
            <person name="Miller H."/>
            <person name="Casadevall A."/>
            <person name="Timp W."/>
            <person name="Zhang S.X."/>
            <person name="Salzberg S.L."/>
        </authorList>
    </citation>
    <scope>NUCLEOTIDE SEQUENCE [LARGE SCALE GENOMIC DNA]</scope>
    <source>
        <strain evidence="2 3">JHH-5317</strain>
    </source>
</reference>
<feature type="region of interest" description="Disordered" evidence="1">
    <location>
        <begin position="59"/>
        <end position="96"/>
    </location>
</feature>
<feature type="compositionally biased region" description="Low complexity" evidence="1">
    <location>
        <begin position="61"/>
        <end position="78"/>
    </location>
</feature>
<feature type="compositionally biased region" description="Basic and acidic residues" evidence="1">
    <location>
        <begin position="24"/>
        <end position="39"/>
    </location>
</feature>
<dbReference type="AlphaFoldDB" id="A0A2N3N8A4"/>
<protein>
    <submittedName>
        <fullName evidence="2">Uncharacterized protein</fullName>
    </submittedName>
</protein>
<evidence type="ECO:0000313" key="3">
    <source>
        <dbReference type="Proteomes" id="UP000233524"/>
    </source>
</evidence>
<dbReference type="VEuPathDB" id="FungiDB:jhhlp_004710"/>
<gene>
    <name evidence="2" type="ORF">jhhlp_004710</name>
</gene>
<feature type="region of interest" description="Disordered" evidence="1">
    <location>
        <begin position="1"/>
        <end position="46"/>
    </location>
</feature>
<proteinExistence type="predicted"/>
<evidence type="ECO:0000256" key="1">
    <source>
        <dbReference type="SAM" id="MobiDB-lite"/>
    </source>
</evidence>
<organism evidence="2 3">
    <name type="scientific">Lomentospora prolificans</name>
    <dbReference type="NCBI Taxonomy" id="41688"/>
    <lineage>
        <taxon>Eukaryota</taxon>
        <taxon>Fungi</taxon>
        <taxon>Dikarya</taxon>
        <taxon>Ascomycota</taxon>
        <taxon>Pezizomycotina</taxon>
        <taxon>Sordariomycetes</taxon>
        <taxon>Hypocreomycetidae</taxon>
        <taxon>Microascales</taxon>
        <taxon>Microascaceae</taxon>
        <taxon>Lomentospora</taxon>
    </lineage>
</organism>
<name>A0A2N3N8A4_9PEZI</name>
<sequence>MSKLGHNAHTQPGPSLETGGRGSRSREHKEGQLSHEPNKNRSSKRVNFADPINMNQEECYSSSSLGSTPSSSSLGSTPNQGIMPIIPPAGASVKCTKDLPTRSTRANRRYSLTPSSLAWSNAINNTINAEVAHEIEAVLDGLGAAVHSGKRQPDTLDKLYPLAKEIPPGSTTRNLTLPPIDKVFTCLRMVRECQQVAMLCLGDFMRPTQFSDDLSKSYGLATEADLIIVHCGLYWLFCECFKAVTDEETKQDYDAQAFICHANLETVLANLCFHQQPNIDVAYAMGWRQAACLLLREPIERSRPD</sequence>
<accession>A0A2N3N8A4</accession>
<dbReference type="STRING" id="41688.A0A2N3N8A4"/>
<comment type="caution">
    <text evidence="2">The sequence shown here is derived from an EMBL/GenBank/DDBJ whole genome shotgun (WGS) entry which is preliminary data.</text>
</comment>
<keyword evidence="3" id="KW-1185">Reference proteome</keyword>
<dbReference type="Proteomes" id="UP000233524">
    <property type="component" value="Unassembled WGS sequence"/>
</dbReference>
<dbReference type="OrthoDB" id="103819at2759"/>